<name>A0A816SF67_BRANA</name>
<organism evidence="1">
    <name type="scientific">Brassica napus</name>
    <name type="common">Rape</name>
    <dbReference type="NCBI Taxonomy" id="3708"/>
    <lineage>
        <taxon>Eukaryota</taxon>
        <taxon>Viridiplantae</taxon>
        <taxon>Streptophyta</taxon>
        <taxon>Embryophyta</taxon>
        <taxon>Tracheophyta</taxon>
        <taxon>Spermatophyta</taxon>
        <taxon>Magnoliopsida</taxon>
        <taxon>eudicotyledons</taxon>
        <taxon>Gunneridae</taxon>
        <taxon>Pentapetalae</taxon>
        <taxon>rosids</taxon>
        <taxon>malvids</taxon>
        <taxon>Brassicales</taxon>
        <taxon>Brassicaceae</taxon>
        <taxon>Brassiceae</taxon>
        <taxon>Brassica</taxon>
    </lineage>
</organism>
<protein>
    <submittedName>
        <fullName evidence="1">(rape) hypothetical protein</fullName>
    </submittedName>
</protein>
<reference evidence="1" key="1">
    <citation type="submission" date="2021-01" db="EMBL/GenBank/DDBJ databases">
        <authorList>
            <consortium name="Genoscope - CEA"/>
            <person name="William W."/>
        </authorList>
    </citation>
    <scope>NUCLEOTIDE SEQUENCE</scope>
</reference>
<gene>
    <name evidence="1" type="ORF">DARMORV10_A06P29370.1</name>
</gene>
<sequence length="100" mass="11507">MSQISWIVRHKMSQSLTSPKRSITMNIKRRNTQQTKIVISIDMKTTSSGYLTHETARNMEYMLGYHEIDFDSITEIIEEASDVAARNIPTLNDPTNIDFV</sequence>
<dbReference type="AlphaFoldDB" id="A0A816SF67"/>
<dbReference type="EMBL" id="HG994360">
    <property type="protein sequence ID" value="CAF2087498.1"/>
    <property type="molecule type" value="Genomic_DNA"/>
</dbReference>
<evidence type="ECO:0000313" key="1">
    <source>
        <dbReference type="EMBL" id="CAF2087498.1"/>
    </source>
</evidence>
<dbReference type="Proteomes" id="UP001295469">
    <property type="component" value="Chromosome A06"/>
</dbReference>
<accession>A0A816SF67</accession>
<proteinExistence type="predicted"/>